<protein>
    <submittedName>
        <fullName evidence="1">Uncharacterized protein</fullName>
    </submittedName>
</protein>
<evidence type="ECO:0000313" key="1">
    <source>
        <dbReference type="EMBL" id="GIX79918.1"/>
    </source>
</evidence>
<evidence type="ECO:0000313" key="2">
    <source>
        <dbReference type="Proteomes" id="UP001054945"/>
    </source>
</evidence>
<gene>
    <name evidence="1" type="ORF">CEXT_191221</name>
</gene>
<dbReference type="EMBL" id="BPLR01020553">
    <property type="protein sequence ID" value="GIX79918.1"/>
    <property type="molecule type" value="Genomic_DNA"/>
</dbReference>
<keyword evidence="2" id="KW-1185">Reference proteome</keyword>
<proteinExistence type="predicted"/>
<dbReference type="AlphaFoldDB" id="A0AAV4N5E0"/>
<comment type="caution">
    <text evidence="1">The sequence shown here is derived from an EMBL/GenBank/DDBJ whole genome shotgun (WGS) entry which is preliminary data.</text>
</comment>
<organism evidence="1 2">
    <name type="scientific">Caerostris extrusa</name>
    <name type="common">Bark spider</name>
    <name type="synonym">Caerostris bankana</name>
    <dbReference type="NCBI Taxonomy" id="172846"/>
    <lineage>
        <taxon>Eukaryota</taxon>
        <taxon>Metazoa</taxon>
        <taxon>Ecdysozoa</taxon>
        <taxon>Arthropoda</taxon>
        <taxon>Chelicerata</taxon>
        <taxon>Arachnida</taxon>
        <taxon>Araneae</taxon>
        <taxon>Araneomorphae</taxon>
        <taxon>Entelegynae</taxon>
        <taxon>Araneoidea</taxon>
        <taxon>Araneidae</taxon>
        <taxon>Caerostris</taxon>
    </lineage>
</organism>
<sequence>MVSLSGGRDSADNDACKKKPLYCILKINLKQSGDSEQGKEATLSRRIKRGSFEEEAASSKEEIDANRCVEVVEKCVLEAAIEQVESHFLS</sequence>
<dbReference type="Proteomes" id="UP001054945">
    <property type="component" value="Unassembled WGS sequence"/>
</dbReference>
<reference evidence="1 2" key="1">
    <citation type="submission" date="2021-06" db="EMBL/GenBank/DDBJ databases">
        <title>Caerostris extrusa draft genome.</title>
        <authorList>
            <person name="Kono N."/>
            <person name="Arakawa K."/>
        </authorList>
    </citation>
    <scope>NUCLEOTIDE SEQUENCE [LARGE SCALE GENOMIC DNA]</scope>
</reference>
<name>A0AAV4N5E0_CAEEX</name>
<accession>A0AAV4N5E0</accession>